<dbReference type="HOGENOM" id="CLU_910413_0_0_1"/>
<keyword evidence="2" id="KW-1185">Reference proteome</keyword>
<dbReference type="GeneID" id="17249831"/>
<dbReference type="RefSeq" id="XP_005756168.1">
    <property type="nucleotide sequence ID" value="XM_005756111.1"/>
</dbReference>
<evidence type="ECO:0000313" key="2">
    <source>
        <dbReference type="Proteomes" id="UP000013827"/>
    </source>
</evidence>
<dbReference type="Proteomes" id="UP000013827">
    <property type="component" value="Unassembled WGS sequence"/>
</dbReference>
<dbReference type="AlphaFoldDB" id="A0A0D3HXK4"/>
<evidence type="ECO:0000313" key="1">
    <source>
        <dbReference type="EnsemblProtists" id="EOD03739"/>
    </source>
</evidence>
<reference evidence="2" key="1">
    <citation type="journal article" date="2013" name="Nature">
        <title>Pan genome of the phytoplankton Emiliania underpins its global distribution.</title>
        <authorList>
            <person name="Read B.A."/>
            <person name="Kegel J."/>
            <person name="Klute M.J."/>
            <person name="Kuo A."/>
            <person name="Lefebvre S.C."/>
            <person name="Maumus F."/>
            <person name="Mayer C."/>
            <person name="Miller J."/>
            <person name="Monier A."/>
            <person name="Salamov A."/>
            <person name="Young J."/>
            <person name="Aguilar M."/>
            <person name="Claverie J.M."/>
            <person name="Frickenhaus S."/>
            <person name="Gonzalez K."/>
            <person name="Herman E.K."/>
            <person name="Lin Y.C."/>
            <person name="Napier J."/>
            <person name="Ogata H."/>
            <person name="Sarno A.F."/>
            <person name="Shmutz J."/>
            <person name="Schroeder D."/>
            <person name="de Vargas C."/>
            <person name="Verret F."/>
            <person name="von Dassow P."/>
            <person name="Valentin K."/>
            <person name="Van de Peer Y."/>
            <person name="Wheeler G."/>
            <person name="Dacks J.B."/>
            <person name="Delwiche C.F."/>
            <person name="Dyhrman S.T."/>
            <person name="Glockner G."/>
            <person name="John U."/>
            <person name="Richards T."/>
            <person name="Worden A.Z."/>
            <person name="Zhang X."/>
            <person name="Grigoriev I.V."/>
            <person name="Allen A.E."/>
            <person name="Bidle K."/>
            <person name="Borodovsky M."/>
            <person name="Bowler C."/>
            <person name="Brownlee C."/>
            <person name="Cock J.M."/>
            <person name="Elias M."/>
            <person name="Gladyshev V.N."/>
            <person name="Groth M."/>
            <person name="Guda C."/>
            <person name="Hadaegh A."/>
            <person name="Iglesias-Rodriguez M.D."/>
            <person name="Jenkins J."/>
            <person name="Jones B.M."/>
            <person name="Lawson T."/>
            <person name="Leese F."/>
            <person name="Lindquist E."/>
            <person name="Lobanov A."/>
            <person name="Lomsadze A."/>
            <person name="Malik S.B."/>
            <person name="Marsh M.E."/>
            <person name="Mackinder L."/>
            <person name="Mock T."/>
            <person name="Mueller-Roeber B."/>
            <person name="Pagarete A."/>
            <person name="Parker M."/>
            <person name="Probert I."/>
            <person name="Quesneville H."/>
            <person name="Raines C."/>
            <person name="Rensing S.A."/>
            <person name="Riano-Pachon D.M."/>
            <person name="Richier S."/>
            <person name="Rokitta S."/>
            <person name="Shiraiwa Y."/>
            <person name="Soanes D.M."/>
            <person name="van der Giezen M."/>
            <person name="Wahlund T.M."/>
            <person name="Williams B."/>
            <person name="Wilson W."/>
            <person name="Wolfe G."/>
            <person name="Wurch L.L."/>
        </authorList>
    </citation>
    <scope>NUCLEOTIDE SEQUENCE</scope>
</reference>
<protein>
    <recommendedName>
        <fullName evidence="3">Fe2OG dioxygenase domain-containing protein</fullName>
    </recommendedName>
</protein>
<evidence type="ECO:0008006" key="3">
    <source>
        <dbReference type="Google" id="ProtNLM"/>
    </source>
</evidence>
<proteinExistence type="predicted"/>
<dbReference type="EnsemblProtists" id="EOD03739">
    <property type="protein sequence ID" value="EOD03739"/>
    <property type="gene ID" value="EMIHUDRAFT_439391"/>
</dbReference>
<reference evidence="1" key="2">
    <citation type="submission" date="2024-10" db="UniProtKB">
        <authorList>
            <consortium name="EnsemblProtists"/>
        </authorList>
    </citation>
    <scope>IDENTIFICATION</scope>
</reference>
<dbReference type="PaxDb" id="2903-EOD03739"/>
<organism evidence="1 2">
    <name type="scientific">Emiliania huxleyi (strain CCMP1516)</name>
    <dbReference type="NCBI Taxonomy" id="280463"/>
    <lineage>
        <taxon>Eukaryota</taxon>
        <taxon>Haptista</taxon>
        <taxon>Haptophyta</taxon>
        <taxon>Prymnesiophyceae</taxon>
        <taxon>Isochrysidales</taxon>
        <taxon>Noelaerhabdaceae</taxon>
        <taxon>Emiliania</taxon>
    </lineage>
</organism>
<dbReference type="Gene3D" id="2.60.120.620">
    <property type="entry name" value="q2cbj1_9rhob like domain"/>
    <property type="match status" value="1"/>
</dbReference>
<sequence length="297" mass="30645">MYMLSLGLASAAYSSSSDLAQPTVPTERLSSSPDIWLTKGFLSPAEVKHLRTKVPADEAAYAPCIGQVDEFESKRCAFVPVAGDPLAEALVARLGEAWRVDTSRLVAAGLPLIRYLPGAPPVGKHGDEDRHGVVPNATLVLYLTGSDPAHPAGQTIFPEAGVAVSPTPGAVLSFSNLDASGAPHPNGRHLVSAVPREAESDRLVLQVPLAHPAGGAPPHAYAEHVSGNKKPGEHEKLHGNAQQKGAYAAAVAAGMSIAVAFMAAKAGKFEAGDAASLEAAARATNEFAADDFKTKAA</sequence>
<accession>A0A0D3HXK4</accession>
<dbReference type="KEGG" id="ehx:EMIHUDRAFT_439391"/>
<name>A0A0D3HXK4_EMIH1</name>